<dbReference type="Proteomes" id="UP000203357">
    <property type="component" value="Segment"/>
</dbReference>
<dbReference type="RefSeq" id="YP_009291007.1">
    <property type="nucleotide sequence ID" value="NC_031109.1"/>
</dbReference>
<sequence>MTDQATREAFDGIDYSDFAKYGADPEYIDVHTGTLTDEGAAEVARALRILATSCWLITESKGFHDSGRGFPEEIALMHSELSEALESHRSGEANLWYHDKEQSGEDAVYMEPVNEDGKLLKPEGVSTELADTVVRIPDSVATDRENPGHLNFEGIEQFVDAFINKTRYNATRPYKHGRVL</sequence>
<dbReference type="EMBL" id="KX557281">
    <property type="protein sequence ID" value="AOE44552.1"/>
    <property type="molecule type" value="Genomic_DNA"/>
</dbReference>
<name>A0A1B3B0M7_9CAUD</name>
<accession>A0A1B3B0M7</accession>
<organism evidence="1 2">
    <name type="scientific">Gordonia phage Jumbo</name>
    <dbReference type="NCBI Taxonomy" id="1887650"/>
    <lineage>
        <taxon>Viruses</taxon>
        <taxon>Duplodnaviria</taxon>
        <taxon>Heunggongvirae</taxon>
        <taxon>Uroviricota</taxon>
        <taxon>Caudoviricetes</taxon>
        <taxon>Gorjumvirus</taxon>
        <taxon>Gorjumvirus jumbo</taxon>
    </lineage>
</organism>
<proteinExistence type="predicted"/>
<reference evidence="2" key="1">
    <citation type="submission" date="2016-07" db="EMBL/GenBank/DDBJ databases">
        <authorList>
            <person name="Florea S."/>
            <person name="Webb J.S."/>
            <person name="Jaromczyk J."/>
            <person name="Schardl C.L."/>
        </authorList>
    </citation>
    <scope>NUCLEOTIDE SEQUENCE [LARGE SCALE GENOMIC DNA]</scope>
</reference>
<dbReference type="GeneID" id="29067934"/>
<dbReference type="OrthoDB" id="21611at10239"/>
<evidence type="ECO:0000313" key="1">
    <source>
        <dbReference type="EMBL" id="AOE44552.1"/>
    </source>
</evidence>
<keyword evidence="2" id="KW-1185">Reference proteome</keyword>
<evidence type="ECO:0000313" key="2">
    <source>
        <dbReference type="Proteomes" id="UP000203357"/>
    </source>
</evidence>
<gene>
    <name evidence="1" type="primary">42</name>
    <name evidence="1" type="ORF">SEA_JUMBO_42</name>
</gene>
<protein>
    <submittedName>
        <fullName evidence="1">MazG-like nucleoside triphosphate pyrophosphohydrolase</fullName>
    </submittedName>
</protein>
<dbReference type="KEGG" id="vg:29067934"/>